<dbReference type="PROSITE" id="PS00409">
    <property type="entry name" value="PROKAR_NTER_METHYL"/>
    <property type="match status" value="1"/>
</dbReference>
<evidence type="ECO:0000313" key="2">
    <source>
        <dbReference type="Proteomes" id="UP000178943"/>
    </source>
</evidence>
<dbReference type="EMBL" id="MFGW01000104">
    <property type="protein sequence ID" value="OGF65780.1"/>
    <property type="molecule type" value="Genomic_DNA"/>
</dbReference>
<reference evidence="1 2" key="1">
    <citation type="journal article" date="2016" name="Nat. Commun.">
        <title>Thousands of microbial genomes shed light on interconnected biogeochemical processes in an aquifer system.</title>
        <authorList>
            <person name="Anantharaman K."/>
            <person name="Brown C.T."/>
            <person name="Hug L.A."/>
            <person name="Sharon I."/>
            <person name="Castelle C.J."/>
            <person name="Probst A.J."/>
            <person name="Thomas B.C."/>
            <person name="Singh A."/>
            <person name="Wilkins M.J."/>
            <person name="Karaoz U."/>
            <person name="Brodie E.L."/>
            <person name="Williams K.H."/>
            <person name="Hubbard S.S."/>
            <person name="Banfield J.F."/>
        </authorList>
    </citation>
    <scope>NUCLEOTIDE SEQUENCE [LARGE SCALE GENOMIC DNA]</scope>
</reference>
<dbReference type="Proteomes" id="UP000178943">
    <property type="component" value="Unassembled WGS sequence"/>
</dbReference>
<gene>
    <name evidence="1" type="ORF">A2Y62_04690</name>
</gene>
<accession>A0A1F5VR43</accession>
<organism evidence="1 2">
    <name type="scientific">Candidatus Fischerbacteria bacterium RBG_13_37_8</name>
    <dbReference type="NCBI Taxonomy" id="1817863"/>
    <lineage>
        <taxon>Bacteria</taxon>
        <taxon>Candidatus Fischeribacteriota</taxon>
    </lineage>
</organism>
<name>A0A1F5VR43_9BACT</name>
<dbReference type="InterPro" id="IPR012902">
    <property type="entry name" value="N_methyl_site"/>
</dbReference>
<comment type="caution">
    <text evidence="1">The sequence shown here is derived from an EMBL/GenBank/DDBJ whole genome shotgun (WGS) entry which is preliminary data.</text>
</comment>
<dbReference type="AlphaFoldDB" id="A0A1F5VR43"/>
<dbReference type="STRING" id="1817863.A2Y62_04690"/>
<proteinExistence type="predicted"/>
<evidence type="ECO:0000313" key="1">
    <source>
        <dbReference type="EMBL" id="OGF65780.1"/>
    </source>
</evidence>
<sequence>MKRKNGESGYSLVELLAAGFAGLLIILALASAIEAVWIHYLHANHYNRVDNVLAVVSRYLEAGIINGSGGYFWMPVGGANMVYFYSGPGYASIAVEGKEITAEGEWIKVEDPQFFTYALMEGFTGVSIVTNSGLKSAKLLLVDSAGSRIRIAVQGTDPIWVHRGDVIEIQRKLNYLEVREEKLWIEGQGYVAEGVVGFDIMYTSKGKSGYGIVQMPDPADGYIVCNYDANSDGRLTIEDDIDADGNLDCIAHEALEPHKLDGIEYWTLAALPENEARKRNASTETFVVGRKIYTIPRNRYPKIIIKKSNYRDFEL</sequence>
<protein>
    <submittedName>
        <fullName evidence="1">Uncharacterized protein</fullName>
    </submittedName>
</protein>